<feature type="domain" description="GST C-terminal" evidence="2">
    <location>
        <begin position="123"/>
        <end position="247"/>
    </location>
</feature>
<accession>A0A6A4ZVQ0</accession>
<dbReference type="PANTHER" id="PTHR11571">
    <property type="entry name" value="GLUTATHIONE S-TRANSFERASE"/>
    <property type="match status" value="1"/>
</dbReference>
<dbReference type="PANTHER" id="PTHR11571:SF252">
    <property type="entry name" value="GLUTATHIONE S-TRANSFERASE"/>
    <property type="match status" value="1"/>
</dbReference>
<dbReference type="PROSITE" id="PS50405">
    <property type="entry name" value="GST_CTER"/>
    <property type="match status" value="1"/>
</dbReference>
<dbReference type="CDD" id="cd03192">
    <property type="entry name" value="GST_C_Sigma_like"/>
    <property type="match status" value="1"/>
</dbReference>
<dbReference type="InterPro" id="IPR004046">
    <property type="entry name" value="GST_C"/>
</dbReference>
<dbReference type="InterPro" id="IPR010987">
    <property type="entry name" value="Glutathione-S-Trfase_C-like"/>
</dbReference>
<reference evidence="3 4" key="1">
    <citation type="submission" date="2019-06" db="EMBL/GenBank/DDBJ databases">
        <title>Genomics analysis of Aphanomyces spp. identifies a new class of oomycete effector associated with host adaptation.</title>
        <authorList>
            <person name="Gaulin E."/>
        </authorList>
    </citation>
    <scope>NUCLEOTIDE SEQUENCE [LARGE SCALE GENOMIC DNA]</scope>
    <source>
        <strain evidence="3 4">E</strain>
    </source>
</reference>
<gene>
    <name evidence="3" type="ORF">AaE_008121</name>
</gene>
<dbReference type="InterPro" id="IPR040079">
    <property type="entry name" value="Glutathione_S-Trfase"/>
</dbReference>
<dbReference type="InterPro" id="IPR050213">
    <property type="entry name" value="GST_superfamily"/>
</dbReference>
<evidence type="ECO:0000313" key="3">
    <source>
        <dbReference type="EMBL" id="KAF0746447.1"/>
    </source>
</evidence>
<dbReference type="SUPFAM" id="SSF47616">
    <property type="entry name" value="GST C-terminal domain-like"/>
    <property type="match status" value="1"/>
</dbReference>
<sequence length="247" mass="27543">MQMEAIPNRDFGTNVTSGTTQSIVNPTRATLTTMATTTAPVYPTLKLTYFEMPGRAHVSRLALVIAGIPFEDERISQEAWPALKPTLPYQQMPTLTVDGQVFAQAHAIERYVGSLSGMYPTSNRLHALLVDEIVDFLDDITKLLMPSFFEQDPDKKKVLREELAATSFPRMFGFLEARLVALPSKGPYVLDSISIADLAIHGIMLMMTSGFLDHIPQDICDKYTRTMGVFKAVQAHPKVIEWFAKCD</sequence>
<dbReference type="CDD" id="cd03039">
    <property type="entry name" value="GST_N_Sigma_like"/>
    <property type="match status" value="1"/>
</dbReference>
<name>A0A6A4ZVQ0_APHAT</name>
<evidence type="ECO:0008006" key="5">
    <source>
        <dbReference type="Google" id="ProtNLM"/>
    </source>
</evidence>
<dbReference type="EMBL" id="VJMI01013961">
    <property type="protein sequence ID" value="KAF0746447.1"/>
    <property type="molecule type" value="Genomic_DNA"/>
</dbReference>
<evidence type="ECO:0000259" key="1">
    <source>
        <dbReference type="PROSITE" id="PS50404"/>
    </source>
</evidence>
<dbReference type="SUPFAM" id="SSF52833">
    <property type="entry name" value="Thioredoxin-like"/>
    <property type="match status" value="1"/>
</dbReference>
<protein>
    <recommendedName>
        <fullName evidence="5">GST N-terminal domain-containing protein</fullName>
    </recommendedName>
</protein>
<dbReference type="InterPro" id="IPR004045">
    <property type="entry name" value="Glutathione_S-Trfase_N"/>
</dbReference>
<evidence type="ECO:0000259" key="2">
    <source>
        <dbReference type="PROSITE" id="PS50405"/>
    </source>
</evidence>
<dbReference type="SFLD" id="SFLDG01205">
    <property type="entry name" value="AMPS.1"/>
    <property type="match status" value="1"/>
</dbReference>
<dbReference type="GO" id="GO:0004364">
    <property type="term" value="F:glutathione transferase activity"/>
    <property type="evidence" value="ECO:0007669"/>
    <property type="project" value="TreeGrafter"/>
</dbReference>
<dbReference type="Gene3D" id="3.40.30.10">
    <property type="entry name" value="Glutaredoxin"/>
    <property type="match status" value="1"/>
</dbReference>
<dbReference type="SFLD" id="SFLDG00363">
    <property type="entry name" value="AMPS_(cytGST):_Alpha-__Mu-__Pi"/>
    <property type="match status" value="1"/>
</dbReference>
<dbReference type="InterPro" id="IPR036282">
    <property type="entry name" value="Glutathione-S-Trfase_C_sf"/>
</dbReference>
<dbReference type="VEuPathDB" id="FungiDB:H257_10271"/>
<feature type="domain" description="GST N-terminal" evidence="1">
    <location>
        <begin position="43"/>
        <end position="120"/>
    </location>
</feature>
<organism evidence="3 4">
    <name type="scientific">Aphanomyces astaci</name>
    <name type="common">Crayfish plague agent</name>
    <dbReference type="NCBI Taxonomy" id="112090"/>
    <lineage>
        <taxon>Eukaryota</taxon>
        <taxon>Sar</taxon>
        <taxon>Stramenopiles</taxon>
        <taxon>Oomycota</taxon>
        <taxon>Saprolegniomycetes</taxon>
        <taxon>Saprolegniales</taxon>
        <taxon>Verrucalvaceae</taxon>
        <taxon>Aphanomyces</taxon>
    </lineage>
</organism>
<dbReference type="Pfam" id="PF02798">
    <property type="entry name" value="GST_N"/>
    <property type="match status" value="1"/>
</dbReference>
<comment type="caution">
    <text evidence="3">The sequence shown here is derived from an EMBL/GenBank/DDBJ whole genome shotgun (WGS) entry which is preliminary data.</text>
</comment>
<dbReference type="InterPro" id="IPR036249">
    <property type="entry name" value="Thioredoxin-like_sf"/>
</dbReference>
<proteinExistence type="predicted"/>
<evidence type="ECO:0000313" key="4">
    <source>
        <dbReference type="Proteomes" id="UP000469452"/>
    </source>
</evidence>
<dbReference type="AlphaFoldDB" id="A0A6A4ZVQ0"/>
<dbReference type="PROSITE" id="PS50404">
    <property type="entry name" value="GST_NTER"/>
    <property type="match status" value="1"/>
</dbReference>
<dbReference type="Gene3D" id="1.20.1050.10">
    <property type="match status" value="1"/>
</dbReference>
<dbReference type="Proteomes" id="UP000469452">
    <property type="component" value="Unassembled WGS sequence"/>
</dbReference>
<dbReference type="Pfam" id="PF14497">
    <property type="entry name" value="GST_C_3"/>
    <property type="match status" value="1"/>
</dbReference>
<dbReference type="GO" id="GO:0006749">
    <property type="term" value="P:glutathione metabolic process"/>
    <property type="evidence" value="ECO:0007669"/>
    <property type="project" value="TreeGrafter"/>
</dbReference>
<dbReference type="SFLD" id="SFLDS00019">
    <property type="entry name" value="Glutathione_Transferase_(cytos"/>
    <property type="match status" value="1"/>
</dbReference>